<proteinExistence type="predicted"/>
<accession>A0A8X6W8R3</accession>
<evidence type="ECO:0000256" key="1">
    <source>
        <dbReference type="SAM" id="MobiDB-lite"/>
    </source>
</evidence>
<dbReference type="EMBL" id="BMAU01021389">
    <property type="protein sequence ID" value="GFY29696.1"/>
    <property type="molecule type" value="Genomic_DNA"/>
</dbReference>
<organism evidence="2 3">
    <name type="scientific">Trichonephila clavipes</name>
    <name type="common">Golden silk orbweaver</name>
    <name type="synonym">Nephila clavipes</name>
    <dbReference type="NCBI Taxonomy" id="2585209"/>
    <lineage>
        <taxon>Eukaryota</taxon>
        <taxon>Metazoa</taxon>
        <taxon>Ecdysozoa</taxon>
        <taxon>Arthropoda</taxon>
        <taxon>Chelicerata</taxon>
        <taxon>Arachnida</taxon>
        <taxon>Araneae</taxon>
        <taxon>Araneomorphae</taxon>
        <taxon>Entelegynae</taxon>
        <taxon>Araneoidea</taxon>
        <taxon>Nephilidae</taxon>
        <taxon>Trichonephila</taxon>
    </lineage>
</organism>
<protein>
    <submittedName>
        <fullName evidence="2">Uncharacterized protein</fullName>
    </submittedName>
</protein>
<reference evidence="2" key="1">
    <citation type="submission" date="2020-08" db="EMBL/GenBank/DDBJ databases">
        <title>Multicomponent nature underlies the extraordinary mechanical properties of spider dragline silk.</title>
        <authorList>
            <person name="Kono N."/>
            <person name="Nakamura H."/>
            <person name="Mori M."/>
            <person name="Yoshida Y."/>
            <person name="Ohtoshi R."/>
            <person name="Malay A.D."/>
            <person name="Moran D.A.P."/>
            <person name="Tomita M."/>
            <person name="Numata K."/>
            <person name="Arakawa K."/>
        </authorList>
    </citation>
    <scope>NUCLEOTIDE SEQUENCE</scope>
</reference>
<feature type="region of interest" description="Disordered" evidence="1">
    <location>
        <begin position="59"/>
        <end position="78"/>
    </location>
</feature>
<evidence type="ECO:0000313" key="3">
    <source>
        <dbReference type="Proteomes" id="UP000887159"/>
    </source>
</evidence>
<sequence>MKKTSKKTCRMRIGIILLKCKLSGRERENSTPERSFLDVPLCCTFSLITRSSVRSSLVSENNSTRVRETPSPMHPKPLKSARWAATSVSPGHCAPVTRQIVDEVSLLSVSVDRIISMSSPGLVTPSSPFERTRFIHSC</sequence>
<gene>
    <name evidence="2" type="ORF">TNCV_1812761</name>
</gene>
<evidence type="ECO:0000313" key="2">
    <source>
        <dbReference type="EMBL" id="GFY29696.1"/>
    </source>
</evidence>
<name>A0A8X6W8R3_TRICX</name>
<dbReference type="AlphaFoldDB" id="A0A8X6W8R3"/>
<dbReference type="Proteomes" id="UP000887159">
    <property type="component" value="Unassembled WGS sequence"/>
</dbReference>
<keyword evidence="3" id="KW-1185">Reference proteome</keyword>
<comment type="caution">
    <text evidence="2">The sequence shown here is derived from an EMBL/GenBank/DDBJ whole genome shotgun (WGS) entry which is preliminary data.</text>
</comment>